<sequence length="371" mass="42696">MLSQLLAASLFAAVSAEEVKHYSNYTLEELQAFSFLERVTLYDWRIESFTVTFTVVFVGLFFFGNRYNQSLVTTWLEKHRALLQAQFFQVGVHRDELYVRDDAENYSSYATGRANIAALNIQFRLKPRHNVFIFVIETIMSYFVDAVPTPLDRVEIKITPGPDANVDAFIWALVSKNGMNDHRAHNYFLSLTRTTESTDLPQEYVYMSESPEFNTLAAGLKKVLPGASRFFRFLAVTDQAQERPQALVDLVSQPKIVLSMTVPTSQKDLDASVELLGATLSLADTLASKEGKFRADVLKKILKTRDNEVAKILKIQEDIKNEELTDKRIREKREARDKLKQLSPEEQAKHEEKERKKEEKKMKKKQKKQRV</sequence>
<organism evidence="7 8">
    <name type="scientific">Babjeviella inositovora NRRL Y-12698</name>
    <dbReference type="NCBI Taxonomy" id="984486"/>
    <lineage>
        <taxon>Eukaryota</taxon>
        <taxon>Fungi</taxon>
        <taxon>Dikarya</taxon>
        <taxon>Ascomycota</taxon>
        <taxon>Saccharomycotina</taxon>
        <taxon>Pichiomycetes</taxon>
        <taxon>Serinales incertae sedis</taxon>
        <taxon>Babjeviella</taxon>
    </lineage>
</organism>
<reference evidence="8" key="1">
    <citation type="submission" date="2016-05" db="EMBL/GenBank/DDBJ databases">
        <title>Comparative genomics of biotechnologically important yeasts.</title>
        <authorList>
            <consortium name="DOE Joint Genome Institute"/>
            <person name="Riley R."/>
            <person name="Haridas S."/>
            <person name="Wolfe K.H."/>
            <person name="Lopes M.R."/>
            <person name="Hittinger C.T."/>
            <person name="Goker M."/>
            <person name="Salamov A."/>
            <person name="Wisecaver J."/>
            <person name="Long T.M."/>
            <person name="Aerts A.L."/>
            <person name="Barry K."/>
            <person name="Choi C."/>
            <person name="Clum A."/>
            <person name="Coughlan A.Y."/>
            <person name="Deshpande S."/>
            <person name="Douglass A.P."/>
            <person name="Hanson S.J."/>
            <person name="Klenk H.-P."/>
            <person name="Labutti K."/>
            <person name="Lapidus A."/>
            <person name="Lindquist E."/>
            <person name="Lipzen A."/>
            <person name="Meier-Kolthoff J.P."/>
            <person name="Ohm R.A."/>
            <person name="Otillar R.P."/>
            <person name="Pangilinan J."/>
            <person name="Peng Y."/>
            <person name="Rokas A."/>
            <person name="Rosa C.A."/>
            <person name="Scheuner C."/>
            <person name="Sibirny A.A."/>
            <person name="Slot J.C."/>
            <person name="Stielow J.B."/>
            <person name="Sun H."/>
            <person name="Kurtzman C.P."/>
            <person name="Blackwell M."/>
            <person name="Grigoriev I.V."/>
            <person name="Jeffries T.W."/>
        </authorList>
    </citation>
    <scope>NUCLEOTIDE SEQUENCE [LARGE SCALE GENOMIC DNA]</scope>
    <source>
        <strain evidence="8">NRRL Y-12698</strain>
    </source>
</reference>
<dbReference type="AlphaFoldDB" id="A0A1E3QZH3"/>
<proteinExistence type="predicted"/>
<name>A0A1E3QZH3_9ASCO</name>
<evidence type="ECO:0000256" key="6">
    <source>
        <dbReference type="SAM" id="SignalP"/>
    </source>
</evidence>
<evidence type="ECO:0000313" key="8">
    <source>
        <dbReference type="Proteomes" id="UP000094336"/>
    </source>
</evidence>
<dbReference type="GO" id="GO:0032469">
    <property type="term" value="P:endoplasmic reticulum calcium ion homeostasis"/>
    <property type="evidence" value="ECO:0007669"/>
    <property type="project" value="InterPro"/>
</dbReference>
<evidence type="ECO:0000256" key="1">
    <source>
        <dbReference type="ARBA" id="ARBA00004167"/>
    </source>
</evidence>
<keyword evidence="2" id="KW-0812">Transmembrane</keyword>
<keyword evidence="6" id="KW-0732">Signal</keyword>
<evidence type="ECO:0000256" key="3">
    <source>
        <dbReference type="ARBA" id="ARBA00022989"/>
    </source>
</evidence>
<feature type="compositionally biased region" description="Basic and acidic residues" evidence="5">
    <location>
        <begin position="346"/>
        <end position="361"/>
    </location>
</feature>
<comment type="subcellular location">
    <subcellularLocation>
        <location evidence="1">Membrane</location>
        <topology evidence="1">Single-pass membrane protein</topology>
    </subcellularLocation>
</comment>
<dbReference type="GeneID" id="30150071"/>
<feature type="compositionally biased region" description="Basic and acidic residues" evidence="5">
    <location>
        <begin position="329"/>
        <end position="340"/>
    </location>
</feature>
<dbReference type="GO" id="GO:0005783">
    <property type="term" value="C:endoplasmic reticulum"/>
    <property type="evidence" value="ECO:0007669"/>
    <property type="project" value="InterPro"/>
</dbReference>
<keyword evidence="8" id="KW-1185">Reference proteome</keyword>
<evidence type="ECO:0000256" key="5">
    <source>
        <dbReference type="SAM" id="MobiDB-lite"/>
    </source>
</evidence>
<feature type="signal peptide" evidence="6">
    <location>
        <begin position="1"/>
        <end position="16"/>
    </location>
</feature>
<dbReference type="PANTHER" id="PTHR12883:SF0">
    <property type="entry name" value="PAT COMPLEX SUBUNIT CCDC47"/>
    <property type="match status" value="1"/>
</dbReference>
<evidence type="ECO:0000313" key="7">
    <source>
        <dbReference type="EMBL" id="ODQ82487.1"/>
    </source>
</evidence>
<dbReference type="GO" id="GO:0005509">
    <property type="term" value="F:calcium ion binding"/>
    <property type="evidence" value="ECO:0007669"/>
    <property type="project" value="InterPro"/>
</dbReference>
<evidence type="ECO:0000256" key="2">
    <source>
        <dbReference type="ARBA" id="ARBA00022692"/>
    </source>
</evidence>
<dbReference type="RefSeq" id="XP_018987815.1">
    <property type="nucleotide sequence ID" value="XM_019132218.1"/>
</dbReference>
<feature type="chain" id="PRO_5009134462" description="DUF1682-domain-containing protein" evidence="6">
    <location>
        <begin position="17"/>
        <end position="371"/>
    </location>
</feature>
<dbReference type="PANTHER" id="PTHR12883">
    <property type="entry name" value="ADIPOCYTE-SPECIFIC PROTEIN 4-RELATED"/>
    <property type="match status" value="1"/>
</dbReference>
<keyword evidence="3" id="KW-1133">Transmembrane helix</keyword>
<feature type="compositionally biased region" description="Basic residues" evidence="5">
    <location>
        <begin position="362"/>
        <end position="371"/>
    </location>
</feature>
<evidence type="ECO:0008006" key="9">
    <source>
        <dbReference type="Google" id="ProtNLM"/>
    </source>
</evidence>
<keyword evidence="4" id="KW-0472">Membrane</keyword>
<dbReference type="OrthoDB" id="10039147at2759"/>
<dbReference type="EMBL" id="KV454426">
    <property type="protein sequence ID" value="ODQ82487.1"/>
    <property type="molecule type" value="Genomic_DNA"/>
</dbReference>
<dbReference type="Proteomes" id="UP000094336">
    <property type="component" value="Unassembled WGS sequence"/>
</dbReference>
<evidence type="ECO:0000256" key="4">
    <source>
        <dbReference type="ARBA" id="ARBA00023136"/>
    </source>
</evidence>
<feature type="region of interest" description="Disordered" evidence="5">
    <location>
        <begin position="329"/>
        <end position="371"/>
    </location>
</feature>
<accession>A0A1E3QZH3</accession>
<gene>
    <name evidence="7" type="ORF">BABINDRAFT_5446</name>
</gene>
<dbReference type="GO" id="GO:0016020">
    <property type="term" value="C:membrane"/>
    <property type="evidence" value="ECO:0007669"/>
    <property type="project" value="UniProtKB-SubCell"/>
</dbReference>
<dbReference type="STRING" id="984486.A0A1E3QZH3"/>
<dbReference type="Pfam" id="PF07946">
    <property type="entry name" value="CCDC47"/>
    <property type="match status" value="1"/>
</dbReference>
<dbReference type="InterPro" id="IPR012879">
    <property type="entry name" value="CCDC47"/>
</dbReference>
<protein>
    <recommendedName>
        <fullName evidence="9">DUF1682-domain-containing protein</fullName>
    </recommendedName>
</protein>